<comment type="caution">
    <text evidence="1">The sequence shown here is derived from an EMBL/GenBank/DDBJ whole genome shotgun (WGS) entry which is preliminary data.</text>
</comment>
<dbReference type="PANTHER" id="PTHR21575:SF12">
    <property type="entry name" value="PROTEIN HID1"/>
    <property type="match status" value="1"/>
</dbReference>
<dbReference type="AlphaFoldDB" id="A0AAQ4DLR7"/>
<dbReference type="Proteomes" id="UP001321473">
    <property type="component" value="Unassembled WGS sequence"/>
</dbReference>
<accession>A0AAQ4DLR7</accession>
<reference evidence="1 2" key="1">
    <citation type="journal article" date="2023" name="Arcadia Sci">
        <title>De novo assembly of a long-read Amblyomma americanum tick genome.</title>
        <authorList>
            <person name="Chou S."/>
            <person name="Poskanzer K.E."/>
            <person name="Rollins M."/>
            <person name="Thuy-Boun P.S."/>
        </authorList>
    </citation>
    <scope>NUCLEOTIDE SEQUENCE [LARGE SCALE GENOMIC DNA]</scope>
    <source>
        <strain evidence="1">F_SG_1</strain>
        <tissue evidence="1">Salivary glands</tissue>
    </source>
</reference>
<keyword evidence="2" id="KW-1185">Reference proteome</keyword>
<dbReference type="InterPro" id="IPR026705">
    <property type="entry name" value="Hid-1/Ecm30"/>
</dbReference>
<dbReference type="PANTHER" id="PTHR21575">
    <property type="entry name" value="PROTEIN HID1"/>
    <property type="match status" value="1"/>
</dbReference>
<evidence type="ECO:0008006" key="3">
    <source>
        <dbReference type="Google" id="ProtNLM"/>
    </source>
</evidence>
<dbReference type="GO" id="GO:0000138">
    <property type="term" value="C:Golgi trans cisterna"/>
    <property type="evidence" value="ECO:0007669"/>
    <property type="project" value="TreeGrafter"/>
</dbReference>
<gene>
    <name evidence="1" type="ORF">V5799_033982</name>
</gene>
<name>A0AAQ4DLR7_AMBAM</name>
<proteinExistence type="predicted"/>
<evidence type="ECO:0000313" key="2">
    <source>
        <dbReference type="Proteomes" id="UP001321473"/>
    </source>
</evidence>
<dbReference type="GO" id="GO:0005797">
    <property type="term" value="C:Golgi medial cisterna"/>
    <property type="evidence" value="ECO:0007669"/>
    <property type="project" value="TreeGrafter"/>
</dbReference>
<dbReference type="EMBL" id="JARKHS020029329">
    <property type="protein sequence ID" value="KAK8763407.1"/>
    <property type="molecule type" value="Genomic_DNA"/>
</dbReference>
<dbReference type="Pfam" id="PF12722">
    <property type="entry name" value="Hid1"/>
    <property type="match status" value="1"/>
</dbReference>
<organism evidence="1 2">
    <name type="scientific">Amblyomma americanum</name>
    <name type="common">Lone star tick</name>
    <dbReference type="NCBI Taxonomy" id="6943"/>
    <lineage>
        <taxon>Eukaryota</taxon>
        <taxon>Metazoa</taxon>
        <taxon>Ecdysozoa</taxon>
        <taxon>Arthropoda</taxon>
        <taxon>Chelicerata</taxon>
        <taxon>Arachnida</taxon>
        <taxon>Acari</taxon>
        <taxon>Parasitiformes</taxon>
        <taxon>Ixodida</taxon>
        <taxon>Ixodoidea</taxon>
        <taxon>Ixodidae</taxon>
        <taxon>Amblyomminae</taxon>
        <taxon>Amblyomma</taxon>
    </lineage>
</organism>
<sequence length="484" mass="54700">MGNTDSKLNFRKAVIQLTTKTQPIEARDEAFWEQFWGESGLQGAQDVFALVPAAEIRALREEAPSNLATLCYKAVERLVRAADSLCNTAIQQTAVLNCVRLLTRILPYIFEDSDWRGFFWSSLPGAAEDGASTNGGAQTESLAQSLITALCDLLFCPDFTVSCSKKSGPERPEEPWSLDSCEYIWAAGVGFAHSPPCVPQHDQNRLELLKLLLTCFSQTMYLTAQEAHQQPNKWIHFFTSADNRHALPLFTSLLNVVCGYDPVGYGLPFNHLLFADHREPLVEVALQLLVVTLDHDFRPPQNNSAGNSGPESEAWCENLFINYLSRVHREEDFSFILRGFTRLLNNPLVRTYLPHSAKRIACHQELLVFFWKLCDYNKKFLFYVLKSSEVLEILVPTLYHLNDARADQSRVGLVHIGVFILLLLSGERNFGVRLNKPYSASVPMDISIFTGTHADLLIIFTDASAIFEQYIRNRCPFDVIHKLY</sequence>
<evidence type="ECO:0000313" key="1">
    <source>
        <dbReference type="EMBL" id="KAK8763407.1"/>
    </source>
</evidence>
<protein>
    <recommendedName>
        <fullName evidence="3">Protein HID1</fullName>
    </recommendedName>
</protein>
<dbReference type="GO" id="GO:0016020">
    <property type="term" value="C:membrane"/>
    <property type="evidence" value="ECO:0007669"/>
    <property type="project" value="TreeGrafter"/>
</dbReference>